<name>A0A7X5THG3_9GAMM</name>
<reference evidence="3 4" key="1">
    <citation type="submission" date="2018-02" db="EMBL/GenBank/DDBJ databases">
        <authorList>
            <person name="Machado R.A."/>
        </authorList>
    </citation>
    <scope>NUCLEOTIDE SEQUENCE [LARGE SCALE GENOMIC DNA]</scope>
    <source>
        <strain evidence="3 4">DSM 19724</strain>
    </source>
</reference>
<dbReference type="InterPro" id="IPR006141">
    <property type="entry name" value="Intein_N"/>
</dbReference>
<organism evidence="3 4">
    <name type="scientific">Photorhabdus cinerea</name>
    <dbReference type="NCBI Taxonomy" id="471575"/>
    <lineage>
        <taxon>Bacteria</taxon>
        <taxon>Pseudomonadati</taxon>
        <taxon>Pseudomonadota</taxon>
        <taxon>Gammaproteobacteria</taxon>
        <taxon>Enterobacterales</taxon>
        <taxon>Morganellaceae</taxon>
        <taxon>Photorhabdus</taxon>
    </lineage>
</organism>
<proteinExistence type="predicted"/>
<evidence type="ECO:0000313" key="4">
    <source>
        <dbReference type="Proteomes" id="UP000591844"/>
    </source>
</evidence>
<dbReference type="InterPro" id="IPR003587">
    <property type="entry name" value="Hint_dom_N"/>
</dbReference>
<dbReference type="SMART" id="SM00306">
    <property type="entry name" value="HintN"/>
    <property type="match status" value="1"/>
</dbReference>
<dbReference type="Proteomes" id="UP000591844">
    <property type="component" value="Unassembled WGS sequence"/>
</dbReference>
<keyword evidence="1" id="KW-1133">Transmembrane helix</keyword>
<gene>
    <name evidence="3" type="ORF">C5469_17360</name>
</gene>
<protein>
    <recommendedName>
        <fullName evidence="2">Hint domain-containing protein</fullName>
    </recommendedName>
</protein>
<evidence type="ECO:0000256" key="1">
    <source>
        <dbReference type="SAM" id="Phobius"/>
    </source>
</evidence>
<dbReference type="EMBL" id="PUJW01000019">
    <property type="protein sequence ID" value="NHB93811.1"/>
    <property type="molecule type" value="Genomic_DNA"/>
</dbReference>
<keyword evidence="4" id="KW-1185">Reference proteome</keyword>
<accession>A0A7X5THG3</accession>
<evidence type="ECO:0000313" key="3">
    <source>
        <dbReference type="EMBL" id="NHB93811.1"/>
    </source>
</evidence>
<dbReference type="Gene3D" id="2.170.16.10">
    <property type="entry name" value="Hedgehog/Intein (Hint) domain"/>
    <property type="match status" value="1"/>
</dbReference>
<dbReference type="Pfam" id="PF07591">
    <property type="entry name" value="PT-HINT"/>
    <property type="match status" value="1"/>
</dbReference>
<dbReference type="InterPro" id="IPR036844">
    <property type="entry name" value="Hint_dom_sf"/>
</dbReference>
<feature type="domain" description="Hint" evidence="2">
    <location>
        <begin position="455"/>
        <end position="545"/>
    </location>
</feature>
<keyword evidence="1" id="KW-0472">Membrane</keyword>
<sequence>MVYKPSIISWNKIMTLYNRIFIFFIMMFAPIISSFADTEIKLSDEESQAISQLLEKIEPNKPTPIDLTQLENEKGYIALLHSHGITKQKHPDIFEDIELMKENQKTMFGRGELLEIKSSNAKPEDYFGQPTILISDSSKSISAEVLGSLYFPGSNILNSNTIKTDVSTISLQGGVTIYGTDKKSGKLKHLTNSPFKLAENKETRDFLTHTKEYNIVKLEKFSNLKPVAVFQGKRNGRPIPPGPVVTRSNILTDPEDITQYFQPYNMNNTAPTHVKNPKDQPVIVCLNRANPEKGTPSQCDYGPMLKPNTQTTINLEIIGDVTFKNPIAIDEKGKPTEFQGIKPHANLTLIGLDTGGACKLARGIDEDIFWKHTKVNNDLQGNNTNLSWDFSKKTGYADFGPICWPNNERYVLDLQVTVATIQGDTPFSSQFTYTNNPGHVKNESQHIYPPIQIQYGCIAEGTLIDMADGSKWKVENIRPGDKVLTKQGGILQVKSRIVGHDTEFVDLIYNNGEQVSLTPTHPVSTLQGIVKAEDLKDGDTIHTREGQTTLTSVKQRKSEPSNVYNFVLEKTDSQNELLPEDAVLFAGGILVGDNNLQRKVSISN</sequence>
<comment type="caution">
    <text evidence="3">The sequence shown here is derived from an EMBL/GenBank/DDBJ whole genome shotgun (WGS) entry which is preliminary data.</text>
</comment>
<dbReference type="SUPFAM" id="SSF51294">
    <property type="entry name" value="Hedgehog/intein (Hint) domain"/>
    <property type="match status" value="1"/>
</dbReference>
<keyword evidence="1" id="KW-0812">Transmembrane</keyword>
<dbReference type="CDD" id="cd00081">
    <property type="entry name" value="Hint"/>
    <property type="match status" value="1"/>
</dbReference>
<feature type="transmembrane region" description="Helical" evidence="1">
    <location>
        <begin position="16"/>
        <end position="36"/>
    </location>
</feature>
<dbReference type="PROSITE" id="PS50817">
    <property type="entry name" value="INTEIN_N_TER"/>
    <property type="match status" value="1"/>
</dbReference>
<dbReference type="GO" id="GO:0016539">
    <property type="term" value="P:intein-mediated protein splicing"/>
    <property type="evidence" value="ECO:0007669"/>
    <property type="project" value="InterPro"/>
</dbReference>
<dbReference type="AlphaFoldDB" id="A0A7X5THG3"/>
<evidence type="ECO:0000259" key="2">
    <source>
        <dbReference type="SMART" id="SM00306"/>
    </source>
</evidence>